<comment type="caution">
    <text evidence="7">The sequence shown here is derived from an EMBL/GenBank/DDBJ whole genome shotgun (WGS) entry which is preliminary data.</text>
</comment>
<keyword evidence="4 5" id="KW-0472">Membrane</keyword>
<feature type="transmembrane region" description="Helical" evidence="5">
    <location>
        <begin position="133"/>
        <end position="154"/>
    </location>
</feature>
<comment type="subcellular location">
    <subcellularLocation>
        <location evidence="1">Membrane</location>
        <topology evidence="1">Multi-pass membrane protein</topology>
    </subcellularLocation>
</comment>
<dbReference type="EMBL" id="PCXL01000013">
    <property type="protein sequence ID" value="PIR37972.1"/>
    <property type="molecule type" value="Genomic_DNA"/>
</dbReference>
<dbReference type="GO" id="GO:0005886">
    <property type="term" value="C:plasma membrane"/>
    <property type="evidence" value="ECO:0007669"/>
    <property type="project" value="TreeGrafter"/>
</dbReference>
<feature type="transmembrane region" description="Helical" evidence="5">
    <location>
        <begin position="166"/>
        <end position="188"/>
    </location>
</feature>
<gene>
    <name evidence="7" type="ORF">COV34_02700</name>
</gene>
<protein>
    <recommendedName>
        <fullName evidence="6">Sodium/calcium exchanger membrane region domain-containing protein</fullName>
    </recommendedName>
</protein>
<evidence type="ECO:0000259" key="6">
    <source>
        <dbReference type="Pfam" id="PF01699"/>
    </source>
</evidence>
<dbReference type="InterPro" id="IPR004481">
    <property type="entry name" value="K/Na/Ca-exchanger"/>
</dbReference>
<dbReference type="Gene3D" id="1.20.1420.30">
    <property type="entry name" value="NCX, central ion-binding region"/>
    <property type="match status" value="1"/>
</dbReference>
<feature type="transmembrane region" description="Helical" evidence="5">
    <location>
        <begin position="265"/>
        <end position="284"/>
    </location>
</feature>
<accession>A0A2H0QUL9</accession>
<feature type="transmembrane region" description="Helical" evidence="5">
    <location>
        <begin position="71"/>
        <end position="91"/>
    </location>
</feature>
<dbReference type="GO" id="GO:0005262">
    <property type="term" value="F:calcium channel activity"/>
    <property type="evidence" value="ECO:0007669"/>
    <property type="project" value="TreeGrafter"/>
</dbReference>
<dbReference type="PANTHER" id="PTHR10846">
    <property type="entry name" value="SODIUM/POTASSIUM/CALCIUM EXCHANGER"/>
    <property type="match status" value="1"/>
</dbReference>
<feature type="transmembrane region" description="Helical" evidence="5">
    <location>
        <begin position="34"/>
        <end position="59"/>
    </location>
</feature>
<dbReference type="GO" id="GO:0008273">
    <property type="term" value="F:calcium, potassium:sodium antiporter activity"/>
    <property type="evidence" value="ECO:0007669"/>
    <property type="project" value="TreeGrafter"/>
</dbReference>
<evidence type="ECO:0000313" key="7">
    <source>
        <dbReference type="EMBL" id="PIR37972.1"/>
    </source>
</evidence>
<dbReference type="AlphaFoldDB" id="A0A2H0QUL9"/>
<dbReference type="GO" id="GO:0006874">
    <property type="term" value="P:intracellular calcium ion homeostasis"/>
    <property type="evidence" value="ECO:0007669"/>
    <property type="project" value="TreeGrafter"/>
</dbReference>
<name>A0A2H0QUL9_9BACT</name>
<evidence type="ECO:0000313" key="8">
    <source>
        <dbReference type="Proteomes" id="UP000231333"/>
    </source>
</evidence>
<dbReference type="Pfam" id="PF01699">
    <property type="entry name" value="Na_Ca_ex"/>
    <property type="match status" value="2"/>
</dbReference>
<dbReference type="InterPro" id="IPR044880">
    <property type="entry name" value="NCX_ion-bd_dom_sf"/>
</dbReference>
<feature type="transmembrane region" description="Helical" evidence="5">
    <location>
        <begin position="239"/>
        <end position="259"/>
    </location>
</feature>
<evidence type="ECO:0000256" key="4">
    <source>
        <dbReference type="ARBA" id="ARBA00023136"/>
    </source>
</evidence>
<dbReference type="Gene3D" id="6.10.280.80">
    <property type="entry name" value="NCX, peripheral helical region"/>
    <property type="match status" value="1"/>
</dbReference>
<reference evidence="7 8" key="1">
    <citation type="submission" date="2017-09" db="EMBL/GenBank/DDBJ databases">
        <title>Depth-based differentiation of microbial function through sediment-hosted aquifers and enrichment of novel symbionts in the deep terrestrial subsurface.</title>
        <authorList>
            <person name="Probst A.J."/>
            <person name="Ladd B."/>
            <person name="Jarett J.K."/>
            <person name="Geller-Mcgrath D.E."/>
            <person name="Sieber C.M."/>
            <person name="Emerson J.B."/>
            <person name="Anantharaman K."/>
            <person name="Thomas B.C."/>
            <person name="Malmstrom R."/>
            <person name="Stieglmeier M."/>
            <person name="Klingl A."/>
            <person name="Woyke T."/>
            <person name="Ryan C.M."/>
            <person name="Banfield J.F."/>
        </authorList>
    </citation>
    <scope>NUCLEOTIDE SEQUENCE [LARGE SCALE GENOMIC DNA]</scope>
    <source>
        <strain evidence="7">CG10_big_fil_rev_8_21_14_0_10_42_12</strain>
    </source>
</reference>
<dbReference type="NCBIfam" id="TIGR00367">
    <property type="entry name" value="calcium/sodium antiporter"/>
    <property type="match status" value="1"/>
</dbReference>
<feature type="transmembrane region" description="Helical" evidence="5">
    <location>
        <begin position="200"/>
        <end position="227"/>
    </location>
</feature>
<keyword evidence="3 5" id="KW-1133">Transmembrane helix</keyword>
<feature type="transmembrane region" description="Helical" evidence="5">
    <location>
        <begin position="6"/>
        <end position="22"/>
    </location>
</feature>
<keyword evidence="2 5" id="KW-0812">Transmembrane</keyword>
<dbReference type="InterPro" id="IPR004837">
    <property type="entry name" value="NaCa_Exmemb"/>
</dbReference>
<evidence type="ECO:0000256" key="1">
    <source>
        <dbReference type="ARBA" id="ARBA00004141"/>
    </source>
</evidence>
<feature type="transmembrane region" description="Helical" evidence="5">
    <location>
        <begin position="296"/>
        <end position="316"/>
    </location>
</feature>
<organism evidence="7 8">
    <name type="scientific">Candidatus Zambryskibacteria bacterium CG10_big_fil_rev_8_21_14_0_10_42_12</name>
    <dbReference type="NCBI Taxonomy" id="1975115"/>
    <lineage>
        <taxon>Bacteria</taxon>
        <taxon>Candidatus Zambryskiibacteriota</taxon>
    </lineage>
</organism>
<sequence>MWTLILFIVGFYILVKGAQILVEGASDIARFLRVPAWFIGVVIVGIGTSMPEFAINIAAVLEHDPVGVSTIIGSNIFNALFILGLVSIIAPPAIEKKLVSKNLLINLAVILLVGIMFLFGFKESFIGIDRLESFILFLLFLVWVLWEIFGSHGVTRVKDRDKNLAVGYTLLTIVLGMLGVIFGGRWVVSGALRGADLLGIGSSVIGLLIIGVGTSITELTVSVTAALKKRSDIAIGNIVGSNVFDFLGIFGIAGLFGNIPFAPDLYLDLLIAFAGVFIVFILIQKRGKFAITRGQGVALVMLYAVYFLFTIIRVPVIG</sequence>
<feature type="transmembrane region" description="Helical" evidence="5">
    <location>
        <begin position="103"/>
        <end position="121"/>
    </location>
</feature>
<proteinExistence type="predicted"/>
<evidence type="ECO:0000256" key="2">
    <source>
        <dbReference type="ARBA" id="ARBA00022692"/>
    </source>
</evidence>
<dbReference type="Proteomes" id="UP000231333">
    <property type="component" value="Unassembled WGS sequence"/>
</dbReference>
<evidence type="ECO:0000256" key="5">
    <source>
        <dbReference type="SAM" id="Phobius"/>
    </source>
</evidence>
<feature type="domain" description="Sodium/calcium exchanger membrane region" evidence="6">
    <location>
        <begin position="3"/>
        <end position="148"/>
    </location>
</feature>
<evidence type="ECO:0000256" key="3">
    <source>
        <dbReference type="ARBA" id="ARBA00022989"/>
    </source>
</evidence>
<dbReference type="PANTHER" id="PTHR10846:SF8">
    <property type="entry name" value="INNER MEMBRANE PROTEIN YRBG"/>
    <property type="match status" value="1"/>
</dbReference>
<feature type="domain" description="Sodium/calcium exchanger membrane region" evidence="6">
    <location>
        <begin position="170"/>
        <end position="311"/>
    </location>
</feature>